<dbReference type="RefSeq" id="YP_009821615.1">
    <property type="nucleotide sequence ID" value="NC_048177.1"/>
</dbReference>
<dbReference type="GeneID" id="55013099"/>
<sequence>MAINFEKFNKQQLAVVCQLGNEIDATPDVHDIIEFRGGFIPKVVYVAAVRNNRVDSIGIIQPTRTGAVLARNVTLIASLSAKQMELEGDREGVVAMQMAASLAVRFACEETVHDSYHEWFLACEHVPSDLTETQLSLLFAGEVLDQMLHQLQGGLSELMEAARGVKRATLH</sequence>
<reference evidence="2" key="1">
    <citation type="submission" date="2019-03" db="EMBL/GenBank/DDBJ databases">
        <authorList>
            <person name="Olsen N.S."/>
            <person name="Kot W."/>
            <person name="Hansen L.H."/>
        </authorList>
    </citation>
    <scope>NUCLEOTIDE SEQUENCE [LARGE SCALE GENOMIC DNA]</scope>
</reference>
<name>A0A4D6DYT7_9CAUD</name>
<protein>
    <submittedName>
        <fullName evidence="1">Uncharacterized protein</fullName>
    </submittedName>
</protein>
<proteinExistence type="predicted"/>
<organism evidence="1 2">
    <name type="scientific">Escherichia phage Lidtsur</name>
    <dbReference type="NCBI Taxonomy" id="2562235"/>
    <lineage>
        <taxon>Viruses</taxon>
        <taxon>Duplodnaviria</taxon>
        <taxon>Heunggongvirae</taxon>
        <taxon>Uroviricota</taxon>
        <taxon>Caudoviricetes</taxon>
        <taxon>Autographivirales</taxon>
        <taxon>Autoscriptoviridae</taxon>
        <taxon>Stentvirinae</taxon>
        <taxon>Bonnellvirus</taxon>
        <taxon>Bonnellvirus lidtsur</taxon>
    </lineage>
</organism>
<keyword evidence="2" id="KW-1185">Reference proteome</keyword>
<dbReference type="Proteomes" id="UP000297092">
    <property type="component" value="Segment"/>
</dbReference>
<dbReference type="EMBL" id="MK629528">
    <property type="protein sequence ID" value="QBZ71521.1"/>
    <property type="molecule type" value="Genomic_DNA"/>
</dbReference>
<dbReference type="KEGG" id="vg:55013099"/>
<evidence type="ECO:0000313" key="2">
    <source>
        <dbReference type="Proteomes" id="UP000297092"/>
    </source>
</evidence>
<evidence type="ECO:0000313" key="1">
    <source>
        <dbReference type="EMBL" id="QBZ71521.1"/>
    </source>
</evidence>
<accession>A0A4D6DYT7</accession>